<dbReference type="EMBL" id="SSOB01000013">
    <property type="protein sequence ID" value="THF79530.1"/>
    <property type="molecule type" value="Genomic_DNA"/>
</dbReference>
<dbReference type="Pfam" id="PF14278">
    <property type="entry name" value="TetR_C_8"/>
    <property type="match status" value="1"/>
</dbReference>
<accession>A0A4V3WFA8</accession>
<dbReference type="PROSITE" id="PS50977">
    <property type="entry name" value="HTH_TETR_2"/>
    <property type="match status" value="1"/>
</dbReference>
<evidence type="ECO:0000313" key="5">
    <source>
        <dbReference type="Proteomes" id="UP000310636"/>
    </source>
</evidence>
<evidence type="ECO:0000256" key="2">
    <source>
        <dbReference type="PROSITE-ProRule" id="PRU00335"/>
    </source>
</evidence>
<evidence type="ECO:0000259" key="3">
    <source>
        <dbReference type="PROSITE" id="PS50977"/>
    </source>
</evidence>
<dbReference type="Gene3D" id="1.10.357.10">
    <property type="entry name" value="Tetracycline Repressor, domain 2"/>
    <property type="match status" value="1"/>
</dbReference>
<dbReference type="PANTHER" id="PTHR43479:SF7">
    <property type="entry name" value="TETR-FAMILY TRANSCRIPTIONAL REGULATOR"/>
    <property type="match status" value="1"/>
</dbReference>
<dbReference type="InterPro" id="IPR001647">
    <property type="entry name" value="HTH_TetR"/>
</dbReference>
<reference evidence="4 5" key="1">
    <citation type="submission" date="2019-04" db="EMBL/GenBank/DDBJ databases">
        <title>Cohnella sp. nov. isolated from preserved vegetables.</title>
        <authorList>
            <person name="Lin S.-Y."/>
            <person name="Hung M.-H."/>
            <person name="Young C.-C."/>
        </authorList>
    </citation>
    <scope>NUCLEOTIDE SEQUENCE [LARGE SCALE GENOMIC DNA]</scope>
    <source>
        <strain evidence="4 5">CC-MHH1044</strain>
    </source>
</reference>
<dbReference type="InterPro" id="IPR009057">
    <property type="entry name" value="Homeodomain-like_sf"/>
</dbReference>
<keyword evidence="5" id="KW-1185">Reference proteome</keyword>
<feature type="DNA-binding region" description="H-T-H motif" evidence="2">
    <location>
        <begin position="33"/>
        <end position="52"/>
    </location>
</feature>
<dbReference type="Pfam" id="PF00440">
    <property type="entry name" value="TetR_N"/>
    <property type="match status" value="1"/>
</dbReference>
<organism evidence="4 5">
    <name type="scientific">Cohnella fermenti</name>
    <dbReference type="NCBI Taxonomy" id="2565925"/>
    <lineage>
        <taxon>Bacteria</taxon>
        <taxon>Bacillati</taxon>
        <taxon>Bacillota</taxon>
        <taxon>Bacilli</taxon>
        <taxon>Bacillales</taxon>
        <taxon>Paenibacillaceae</taxon>
        <taxon>Cohnella</taxon>
    </lineage>
</organism>
<proteinExistence type="predicted"/>
<dbReference type="OrthoDB" id="9810250at2"/>
<dbReference type="InterPro" id="IPR050624">
    <property type="entry name" value="HTH-type_Tx_Regulator"/>
</dbReference>
<dbReference type="Proteomes" id="UP000310636">
    <property type="component" value="Unassembled WGS sequence"/>
</dbReference>
<dbReference type="AlphaFoldDB" id="A0A4V3WFA8"/>
<gene>
    <name evidence="4" type="ORF">E6C55_12155</name>
</gene>
<keyword evidence="1 2" id="KW-0238">DNA-binding</keyword>
<evidence type="ECO:0000313" key="4">
    <source>
        <dbReference type="EMBL" id="THF79530.1"/>
    </source>
</evidence>
<dbReference type="InterPro" id="IPR039532">
    <property type="entry name" value="TetR_C_Firmicutes"/>
</dbReference>
<dbReference type="RefSeq" id="WP_136370066.1">
    <property type="nucleotide sequence ID" value="NZ_SSOB01000013.1"/>
</dbReference>
<feature type="domain" description="HTH tetR-type" evidence="3">
    <location>
        <begin position="10"/>
        <end position="70"/>
    </location>
</feature>
<dbReference type="PANTHER" id="PTHR43479">
    <property type="entry name" value="ACREF/ENVCD OPERON REPRESSOR-RELATED"/>
    <property type="match status" value="1"/>
</dbReference>
<protein>
    <submittedName>
        <fullName evidence="4">TetR family transcriptional regulator</fullName>
    </submittedName>
</protein>
<evidence type="ECO:0000256" key="1">
    <source>
        <dbReference type="ARBA" id="ARBA00023125"/>
    </source>
</evidence>
<name>A0A4V3WFA8_9BACL</name>
<dbReference type="GO" id="GO:0003677">
    <property type="term" value="F:DNA binding"/>
    <property type="evidence" value="ECO:0007669"/>
    <property type="project" value="UniProtKB-UniRule"/>
</dbReference>
<comment type="caution">
    <text evidence="4">The sequence shown here is derived from an EMBL/GenBank/DDBJ whole genome shotgun (WGS) entry which is preliminary data.</text>
</comment>
<dbReference type="SUPFAM" id="SSF46689">
    <property type="entry name" value="Homeodomain-like"/>
    <property type="match status" value="1"/>
</dbReference>
<sequence>MSNQTDRRIVKSQNAIKSAFLLMLLEDGFDKITVKSITERADISRKTFYLHYVDKYDLLDSIVNKQLEELGVICEQKKEKGFIEGTVIWFHYFAEHQAFFAALFGSDSTVSFRKQLLQFIMHQLSLKLHRIRPEKDAEVILKFLGMAVLGIVESFVLRQLTAGTEDIARQVGELLEQNIANASVE</sequence>